<comment type="subcellular location">
    <subcellularLocation>
        <location evidence="1">Membrane</location>
        <topology evidence="1">Single-pass type II membrane protein</topology>
    </subcellularLocation>
</comment>
<evidence type="ECO:0000256" key="7">
    <source>
        <dbReference type="SAM" id="MobiDB-lite"/>
    </source>
</evidence>
<keyword evidence="8" id="KW-0732">Signal</keyword>
<dbReference type="PANTHER" id="PTHR12270:SF52">
    <property type="entry name" value="GLYCOSYLTRANSFERASE-LIKE PROTEIN GNT13-RELATED"/>
    <property type="match status" value="1"/>
</dbReference>
<dbReference type="Proteomes" id="UP000001058">
    <property type="component" value="Unassembled WGS sequence"/>
</dbReference>
<gene>
    <name evidence="9" type="ORF">VOLCADRAFT_89588</name>
</gene>
<keyword evidence="3" id="KW-0735">Signal-anchor</keyword>
<keyword evidence="10" id="KW-1185">Reference proteome</keyword>
<evidence type="ECO:0000313" key="10">
    <source>
        <dbReference type="Proteomes" id="UP000001058"/>
    </source>
</evidence>
<dbReference type="InParanoid" id="D8TS85"/>
<dbReference type="EMBL" id="GL378334">
    <property type="protein sequence ID" value="EFJ49648.1"/>
    <property type="molecule type" value="Genomic_DNA"/>
</dbReference>
<keyword evidence="4" id="KW-1133">Transmembrane helix</keyword>
<dbReference type="KEGG" id="vcn:VOLCADRAFT_89588"/>
<proteinExistence type="predicted"/>
<dbReference type="Pfam" id="PF13896">
    <property type="entry name" value="Glyco_transf_49"/>
    <property type="match status" value="1"/>
</dbReference>
<keyword evidence="2" id="KW-0812">Transmembrane</keyword>
<feature type="chain" id="PRO_5003123818" evidence="8">
    <location>
        <begin position="32"/>
        <end position="428"/>
    </location>
</feature>
<dbReference type="eggNOG" id="KOG3765">
    <property type="taxonomic scope" value="Eukaryota"/>
</dbReference>
<accession>D8TS85</accession>
<evidence type="ECO:0000256" key="5">
    <source>
        <dbReference type="ARBA" id="ARBA00023136"/>
    </source>
</evidence>
<keyword evidence="5" id="KW-0472">Membrane</keyword>
<evidence type="ECO:0000256" key="1">
    <source>
        <dbReference type="ARBA" id="ARBA00004606"/>
    </source>
</evidence>
<dbReference type="GO" id="GO:0016020">
    <property type="term" value="C:membrane"/>
    <property type="evidence" value="ECO:0007669"/>
    <property type="project" value="UniProtKB-SubCell"/>
</dbReference>
<sequence>MAKPKLRKFALLIVSTVHMVTVLDLVNSSKASPPTQLLLDCFNGGPNGIEPLPPPADFHDFLDGVPVNLRLERVWWSRKQSQLPLTIFTMATLDRLPLLEAQCHSYPGPLSAALYMPLLLPPSPDSVARRGNGRRQAAAAGRHSGRSSSTTAYAQEVTAAQHRNGQLLAEALSKLQAAVSRLESSPAACSLVLALYTERLADPALAALMPTNALRNAALLPVRTPLAAMVDADLSVSRSLGQLAANSSRVSELLEGARDHRVLWVLPAWETRRGLDDHTAKVVVDSALADAAFSAEAAAGPLHPFDVYDFAGGHGPTDYERFFAADVPYPVPYSEGYEPWFVTARTLYRHEGGGPSQDIDYLSELMVRRFLPRTKFQHYVLRVRNLEYRERRILARHATAFKPQLGAAAARCRAVLPWWRRGHDQGEV</sequence>
<dbReference type="InterPro" id="IPR051292">
    <property type="entry name" value="Xyl/GlcA_transferase"/>
</dbReference>
<dbReference type="PANTHER" id="PTHR12270">
    <property type="entry name" value="GLYCOSYLTRANSFERASE-RELATED"/>
    <property type="match status" value="1"/>
</dbReference>
<keyword evidence="6" id="KW-0325">Glycoprotein</keyword>
<evidence type="ECO:0000256" key="8">
    <source>
        <dbReference type="SAM" id="SignalP"/>
    </source>
</evidence>
<dbReference type="RefSeq" id="XP_002949155.1">
    <property type="nucleotide sequence ID" value="XM_002949109.1"/>
</dbReference>
<evidence type="ECO:0000256" key="2">
    <source>
        <dbReference type="ARBA" id="ARBA00022692"/>
    </source>
</evidence>
<evidence type="ECO:0000256" key="3">
    <source>
        <dbReference type="ARBA" id="ARBA00022968"/>
    </source>
</evidence>
<dbReference type="OrthoDB" id="514234at2759"/>
<dbReference type="GeneID" id="9623860"/>
<reference evidence="9 10" key="1">
    <citation type="journal article" date="2010" name="Science">
        <title>Genomic analysis of organismal complexity in the multicellular green alga Volvox carteri.</title>
        <authorList>
            <person name="Prochnik S.E."/>
            <person name="Umen J."/>
            <person name="Nedelcu A.M."/>
            <person name="Hallmann A."/>
            <person name="Miller S.M."/>
            <person name="Nishii I."/>
            <person name="Ferris P."/>
            <person name="Kuo A."/>
            <person name="Mitros T."/>
            <person name="Fritz-Laylin L.K."/>
            <person name="Hellsten U."/>
            <person name="Chapman J."/>
            <person name="Simakov O."/>
            <person name="Rensing S.A."/>
            <person name="Terry A."/>
            <person name="Pangilinan J."/>
            <person name="Kapitonov V."/>
            <person name="Jurka J."/>
            <person name="Salamov A."/>
            <person name="Shapiro H."/>
            <person name="Schmutz J."/>
            <person name="Grimwood J."/>
            <person name="Lindquist E."/>
            <person name="Lucas S."/>
            <person name="Grigoriev I.V."/>
            <person name="Schmitt R."/>
            <person name="Kirk D."/>
            <person name="Rokhsar D.S."/>
        </authorList>
    </citation>
    <scope>NUCLEOTIDE SEQUENCE [LARGE SCALE GENOMIC DNA]</scope>
    <source>
        <strain evidence="10">f. Nagariensis / Eve</strain>
    </source>
</reference>
<dbReference type="AlphaFoldDB" id="D8TS85"/>
<name>D8TS85_VOLCA</name>
<feature type="region of interest" description="Disordered" evidence="7">
    <location>
        <begin position="125"/>
        <end position="151"/>
    </location>
</feature>
<evidence type="ECO:0000313" key="9">
    <source>
        <dbReference type="EMBL" id="EFJ49648.1"/>
    </source>
</evidence>
<evidence type="ECO:0000256" key="6">
    <source>
        <dbReference type="ARBA" id="ARBA00023180"/>
    </source>
</evidence>
<feature type="compositionally biased region" description="Low complexity" evidence="7">
    <location>
        <begin position="134"/>
        <end position="151"/>
    </location>
</feature>
<dbReference type="GO" id="GO:0042285">
    <property type="term" value="F:xylosyltransferase activity"/>
    <property type="evidence" value="ECO:0007669"/>
    <property type="project" value="TreeGrafter"/>
</dbReference>
<evidence type="ECO:0000256" key="4">
    <source>
        <dbReference type="ARBA" id="ARBA00022989"/>
    </source>
</evidence>
<protein>
    <submittedName>
        <fullName evidence="9">Uncharacterized protein</fullName>
    </submittedName>
</protein>
<dbReference type="GO" id="GO:0035269">
    <property type="term" value="P:protein O-linked glycosylation via mannose"/>
    <property type="evidence" value="ECO:0007669"/>
    <property type="project" value="TreeGrafter"/>
</dbReference>
<feature type="signal peptide" evidence="8">
    <location>
        <begin position="1"/>
        <end position="31"/>
    </location>
</feature>
<dbReference type="GO" id="GO:0015020">
    <property type="term" value="F:glucuronosyltransferase activity"/>
    <property type="evidence" value="ECO:0007669"/>
    <property type="project" value="TreeGrafter"/>
</dbReference>
<organism evidence="10">
    <name type="scientific">Volvox carteri f. nagariensis</name>
    <dbReference type="NCBI Taxonomy" id="3068"/>
    <lineage>
        <taxon>Eukaryota</taxon>
        <taxon>Viridiplantae</taxon>
        <taxon>Chlorophyta</taxon>
        <taxon>core chlorophytes</taxon>
        <taxon>Chlorophyceae</taxon>
        <taxon>CS clade</taxon>
        <taxon>Chlamydomonadales</taxon>
        <taxon>Volvocaceae</taxon>
        <taxon>Volvox</taxon>
    </lineage>
</organism>